<accession>A0A133VMP7</accession>
<gene>
    <name evidence="2" type="ORF">AKJ51_00345</name>
</gene>
<keyword evidence="3" id="KW-1185">Reference proteome</keyword>
<feature type="transmembrane region" description="Helical" evidence="1">
    <location>
        <begin position="7"/>
        <end position="26"/>
    </location>
</feature>
<evidence type="ECO:0000313" key="2">
    <source>
        <dbReference type="EMBL" id="KXB07709.1"/>
    </source>
</evidence>
<dbReference type="EMBL" id="LHYE01000002">
    <property type="protein sequence ID" value="KXB07709.1"/>
    <property type="molecule type" value="Genomic_DNA"/>
</dbReference>
<reference evidence="2 3" key="1">
    <citation type="journal article" date="2016" name="Sci. Rep.">
        <title>Metabolic traits of an uncultured archaeal lineage -MSBL1- from brine pools of the Red Sea.</title>
        <authorList>
            <person name="Mwirichia R."/>
            <person name="Alam I."/>
            <person name="Rashid M."/>
            <person name="Vinu M."/>
            <person name="Ba-Alawi W."/>
            <person name="Anthony Kamau A."/>
            <person name="Kamanda Ngugi D."/>
            <person name="Goker M."/>
            <person name="Klenk H.P."/>
            <person name="Bajic V."/>
            <person name="Stingl U."/>
        </authorList>
    </citation>
    <scope>NUCLEOTIDE SEQUENCE [LARGE SCALE GENOMIC DNA]</scope>
    <source>
        <strain evidence="2">SCGC-AAA382A20</strain>
    </source>
</reference>
<dbReference type="Proteomes" id="UP000070263">
    <property type="component" value="Unassembled WGS sequence"/>
</dbReference>
<sequence>MEKKAKIGILILIGIIGISIVIWSPWTAEGEEGQVEGYYFREVEGRDYVYIEFTDATVGPFTQEELEMLVTKAVNEIEDDYPQFEEVWPPNNFEDIVLNQNPLRFRLRYREK</sequence>
<protein>
    <submittedName>
        <fullName evidence="2">Uncharacterized protein</fullName>
    </submittedName>
</protein>
<dbReference type="AlphaFoldDB" id="A0A133VMP7"/>
<name>A0A133VMP7_9EURY</name>
<evidence type="ECO:0000256" key="1">
    <source>
        <dbReference type="SAM" id="Phobius"/>
    </source>
</evidence>
<organism evidence="2 3">
    <name type="scientific">candidate division MSBL1 archaeon SCGC-AAA382A20</name>
    <dbReference type="NCBI Taxonomy" id="1698280"/>
    <lineage>
        <taxon>Archaea</taxon>
        <taxon>Methanobacteriati</taxon>
        <taxon>Methanobacteriota</taxon>
        <taxon>candidate division MSBL1</taxon>
    </lineage>
</organism>
<evidence type="ECO:0000313" key="3">
    <source>
        <dbReference type="Proteomes" id="UP000070263"/>
    </source>
</evidence>
<comment type="caution">
    <text evidence="2">The sequence shown here is derived from an EMBL/GenBank/DDBJ whole genome shotgun (WGS) entry which is preliminary data.</text>
</comment>
<keyword evidence="1" id="KW-0472">Membrane</keyword>
<keyword evidence="1" id="KW-1133">Transmembrane helix</keyword>
<proteinExistence type="predicted"/>
<keyword evidence="1" id="KW-0812">Transmembrane</keyword>